<accession>A0A6J1QIH1</accession>
<dbReference type="GeneID" id="112461237"/>
<evidence type="ECO:0000313" key="2">
    <source>
        <dbReference type="Proteomes" id="UP000504618"/>
    </source>
</evidence>
<protein>
    <submittedName>
        <fullName evidence="3">Uncharacterized protein LOC112461237</fullName>
    </submittedName>
</protein>
<dbReference type="Proteomes" id="UP000504618">
    <property type="component" value="Unplaced"/>
</dbReference>
<sequence>MNGWGTCQLQDTQADAREEDNGRSTSIEYSADDNPFCKGCVYVEKGYKENILDFKPISERICILRFKTRFFLQHIHNKLSRRNRGKDDQRKESLYQDLERAYDTIPFNDIKLVVGDFNAKIGWEPIYRDVVGRHSLHSESNDNGMRVVDFAISRGMVVMSTQFSRKDTQTDMDVPGWKDAYPNRSCPDREKRSVERHERQNIQRR</sequence>
<dbReference type="OrthoDB" id="7536850at2759"/>
<dbReference type="InterPro" id="IPR036691">
    <property type="entry name" value="Endo/exonu/phosph_ase_sf"/>
</dbReference>
<gene>
    <name evidence="3" type="primary">LOC112461237</name>
</gene>
<evidence type="ECO:0000256" key="1">
    <source>
        <dbReference type="SAM" id="MobiDB-lite"/>
    </source>
</evidence>
<name>A0A6J1QIH1_9HYME</name>
<reference evidence="3" key="1">
    <citation type="submission" date="2025-08" db="UniProtKB">
        <authorList>
            <consortium name="RefSeq"/>
        </authorList>
    </citation>
    <scope>IDENTIFICATION</scope>
    <source>
        <tissue evidence="3">Whole body</tissue>
    </source>
</reference>
<keyword evidence="2" id="KW-1185">Reference proteome</keyword>
<feature type="region of interest" description="Disordered" evidence="1">
    <location>
        <begin position="167"/>
        <end position="205"/>
    </location>
</feature>
<feature type="compositionally biased region" description="Basic and acidic residues" evidence="1">
    <location>
        <begin position="186"/>
        <end position="205"/>
    </location>
</feature>
<dbReference type="Gene3D" id="3.60.10.10">
    <property type="entry name" value="Endonuclease/exonuclease/phosphatase"/>
    <property type="match status" value="1"/>
</dbReference>
<organism evidence="2 3">
    <name type="scientific">Temnothorax curvispinosus</name>
    <dbReference type="NCBI Taxonomy" id="300111"/>
    <lineage>
        <taxon>Eukaryota</taxon>
        <taxon>Metazoa</taxon>
        <taxon>Ecdysozoa</taxon>
        <taxon>Arthropoda</taxon>
        <taxon>Hexapoda</taxon>
        <taxon>Insecta</taxon>
        <taxon>Pterygota</taxon>
        <taxon>Neoptera</taxon>
        <taxon>Endopterygota</taxon>
        <taxon>Hymenoptera</taxon>
        <taxon>Apocrita</taxon>
        <taxon>Aculeata</taxon>
        <taxon>Formicoidea</taxon>
        <taxon>Formicidae</taxon>
        <taxon>Myrmicinae</taxon>
        <taxon>Temnothorax</taxon>
    </lineage>
</organism>
<dbReference type="AlphaFoldDB" id="A0A6J1QIH1"/>
<evidence type="ECO:0000313" key="3">
    <source>
        <dbReference type="RefSeq" id="XP_024882172.1"/>
    </source>
</evidence>
<proteinExistence type="predicted"/>
<dbReference type="RefSeq" id="XP_024882172.1">
    <property type="nucleotide sequence ID" value="XM_025026404.1"/>
</dbReference>